<evidence type="ECO:0000259" key="3">
    <source>
        <dbReference type="PROSITE" id="PS51203"/>
    </source>
</evidence>
<comment type="caution">
    <text evidence="4">The sequence shown here is derived from an EMBL/GenBank/DDBJ whole genome shotgun (WGS) entry which is preliminary data.</text>
</comment>
<dbReference type="InterPro" id="IPR039742">
    <property type="entry name" value="Shq1"/>
</dbReference>
<feature type="region of interest" description="Disordered" evidence="2">
    <location>
        <begin position="321"/>
        <end position="342"/>
    </location>
</feature>
<evidence type="ECO:0000256" key="1">
    <source>
        <dbReference type="ARBA" id="ARBA00005607"/>
    </source>
</evidence>
<dbReference type="Pfam" id="PF21413">
    <property type="entry name" value="SHQ1-like_CS"/>
    <property type="match status" value="1"/>
</dbReference>
<protein>
    <recommendedName>
        <fullName evidence="3">CS domain-containing protein</fullName>
    </recommendedName>
</protein>
<accession>A0A8J5IQA8</accession>
<dbReference type="GO" id="GO:0005737">
    <property type="term" value="C:cytoplasm"/>
    <property type="evidence" value="ECO:0007669"/>
    <property type="project" value="TreeGrafter"/>
</dbReference>
<dbReference type="PROSITE" id="PS51203">
    <property type="entry name" value="CS"/>
    <property type="match status" value="1"/>
</dbReference>
<dbReference type="PANTHER" id="PTHR12967">
    <property type="entry name" value="PROTEIN SHQ1 HOMOLOG"/>
    <property type="match status" value="1"/>
</dbReference>
<dbReference type="InterPro" id="IPR007052">
    <property type="entry name" value="CS_dom"/>
</dbReference>
<dbReference type="EMBL" id="JAENGY010000152">
    <property type="protein sequence ID" value="KAG6971664.1"/>
    <property type="molecule type" value="Genomic_DNA"/>
</dbReference>
<feature type="compositionally biased region" description="Acidic residues" evidence="2">
    <location>
        <begin position="550"/>
        <end position="575"/>
    </location>
</feature>
<feature type="region of interest" description="Disordered" evidence="2">
    <location>
        <begin position="532"/>
        <end position="581"/>
    </location>
</feature>
<dbReference type="PANTHER" id="PTHR12967:SF0">
    <property type="entry name" value="PROTEIN SHQ1 HOMOLOG"/>
    <property type="match status" value="1"/>
</dbReference>
<dbReference type="InterPro" id="IPR007009">
    <property type="entry name" value="Shq1_C"/>
</dbReference>
<gene>
    <name evidence="4" type="ORF">JG688_00004327</name>
</gene>
<dbReference type="AlphaFoldDB" id="A0A8J5IQA8"/>
<comment type="similarity">
    <text evidence="1">Belongs to the SHQ1 family.</text>
</comment>
<dbReference type="GO" id="GO:0000493">
    <property type="term" value="P:box H/ACA snoRNP assembly"/>
    <property type="evidence" value="ECO:0007669"/>
    <property type="project" value="InterPro"/>
</dbReference>
<dbReference type="GO" id="GO:0005654">
    <property type="term" value="C:nucleoplasm"/>
    <property type="evidence" value="ECO:0007669"/>
    <property type="project" value="TreeGrafter"/>
</dbReference>
<feature type="compositionally biased region" description="Low complexity" evidence="2">
    <location>
        <begin position="540"/>
        <end position="549"/>
    </location>
</feature>
<dbReference type="Pfam" id="PF04925">
    <property type="entry name" value="SHQ1"/>
    <property type="match status" value="1"/>
</dbReference>
<evidence type="ECO:0000313" key="5">
    <source>
        <dbReference type="Proteomes" id="UP000709295"/>
    </source>
</evidence>
<proteinExistence type="inferred from homology"/>
<sequence length="581" mass="64850">MVATPRFHVTQDAAWVFVHVHVPFVRVSDMEFYVDGLDFTFYCKPYLLKLHFPHEVVDDDLAKAVYDPNKENGTIVVHLPKKEPGQDFPDLDMLTKLLQPQRPPVDIKTEKQRKAPLIEVLDSAGSAPIGTFQKENERLNALIDGKPVPSKSEAVTPSAEQVQTDSSLLGLESSATTENIGSIKLDAGKDDTESIGVRVTDLAPSYGFNNAYSDFFRVWHGEVSEILSLPDPEHIQPEQRRILREGAEEQMFDIERYLMDFANQGDDMYFELAMAYEPFWRKYPALPPAAAARKKAEVVKPLIVEVDSDVNHVGDSVRSMSLEATASQPPPAPSASSSSGSSITFTDAEQELLLRLPRKEFLLPEGSPEEKLVVGGLVDILIGFAYEQLTTQGDSGVESTWTVSIVSPTLSWLDSNADLRAVVRSTVRRMITFPFLRQYDLAMRSVREASEILKRGKRVVLRALLTLYRIVEKSETQYLLNSLYILDYCVWIQSVNDERLKSVSAELDTHISAFTKSETGWALEELERSLFEADDDNEGESTSSSSSDSDSSDDSEVESSSEEESSDEDISDDEAETHQEG</sequence>
<keyword evidence="5" id="KW-1185">Reference proteome</keyword>
<name>A0A8J5IQA8_9STRA</name>
<reference evidence="4" key="1">
    <citation type="submission" date="2021-01" db="EMBL/GenBank/DDBJ databases">
        <title>Phytophthora aleatoria, a newly-described species from Pinus radiata is distinct from Phytophthora cactorum isolates based on comparative genomics.</title>
        <authorList>
            <person name="Mcdougal R."/>
            <person name="Panda P."/>
            <person name="Williams N."/>
            <person name="Studholme D.J."/>
        </authorList>
    </citation>
    <scope>NUCLEOTIDE SEQUENCE</scope>
    <source>
        <strain evidence="4">NZFS 4037</strain>
    </source>
</reference>
<dbReference type="GO" id="GO:0051082">
    <property type="term" value="F:unfolded protein binding"/>
    <property type="evidence" value="ECO:0007669"/>
    <property type="project" value="TreeGrafter"/>
</dbReference>
<evidence type="ECO:0000256" key="2">
    <source>
        <dbReference type="SAM" id="MobiDB-lite"/>
    </source>
</evidence>
<organism evidence="4 5">
    <name type="scientific">Phytophthora aleatoria</name>
    <dbReference type="NCBI Taxonomy" id="2496075"/>
    <lineage>
        <taxon>Eukaryota</taxon>
        <taxon>Sar</taxon>
        <taxon>Stramenopiles</taxon>
        <taxon>Oomycota</taxon>
        <taxon>Peronosporomycetes</taxon>
        <taxon>Peronosporales</taxon>
        <taxon>Peronosporaceae</taxon>
        <taxon>Phytophthora</taxon>
    </lineage>
</organism>
<evidence type="ECO:0000313" key="4">
    <source>
        <dbReference type="EMBL" id="KAG6971664.1"/>
    </source>
</evidence>
<dbReference type="InterPro" id="IPR048696">
    <property type="entry name" value="SHQ1-like_CS"/>
</dbReference>
<feature type="domain" description="CS" evidence="3">
    <location>
        <begin position="2"/>
        <end position="92"/>
    </location>
</feature>
<dbReference type="Proteomes" id="UP000709295">
    <property type="component" value="Unassembled WGS sequence"/>
</dbReference>